<organism evidence="1 2">
    <name type="scientific">Lutimaribacter degradans</name>
    <dbReference type="NCBI Taxonomy" id="2945989"/>
    <lineage>
        <taxon>Bacteria</taxon>
        <taxon>Pseudomonadati</taxon>
        <taxon>Pseudomonadota</taxon>
        <taxon>Alphaproteobacteria</taxon>
        <taxon>Rhodobacterales</taxon>
        <taxon>Roseobacteraceae</taxon>
        <taxon>Lutimaribacter</taxon>
    </lineage>
</organism>
<reference evidence="1" key="1">
    <citation type="submission" date="2022-06" db="EMBL/GenBank/DDBJ databases">
        <title>Lutimaribacter sp. EGI FJ00013, a novel bacterium isolated from a salt lake sediment enrichment.</title>
        <authorList>
            <person name="Gao L."/>
            <person name="Fang B.-Z."/>
            <person name="Li W.-J."/>
        </authorList>
    </citation>
    <scope>NUCLEOTIDE SEQUENCE</scope>
    <source>
        <strain evidence="1">EGI FJ00013</strain>
    </source>
</reference>
<evidence type="ECO:0000313" key="1">
    <source>
        <dbReference type="EMBL" id="MCM2562409.1"/>
    </source>
</evidence>
<dbReference type="EMBL" id="JAMQGO010000005">
    <property type="protein sequence ID" value="MCM2562409.1"/>
    <property type="molecule type" value="Genomic_DNA"/>
</dbReference>
<comment type="caution">
    <text evidence="1">The sequence shown here is derived from an EMBL/GenBank/DDBJ whole genome shotgun (WGS) entry which is preliminary data.</text>
</comment>
<dbReference type="Proteomes" id="UP001203036">
    <property type="component" value="Unassembled WGS sequence"/>
</dbReference>
<keyword evidence="1" id="KW-0503">Monooxygenase</keyword>
<keyword evidence="1" id="KW-0560">Oxidoreductase</keyword>
<accession>A0ACC5ZYH6</accession>
<proteinExistence type="predicted"/>
<protein>
    <submittedName>
        <fullName evidence="1">FAD-dependent monooxygenase</fullName>
    </submittedName>
</protein>
<keyword evidence="2" id="KW-1185">Reference proteome</keyword>
<gene>
    <name evidence="1" type="ORF">M8744_09660</name>
</gene>
<sequence>MNSERLRVLVIGGGIGGLAVARALAMDGASVTVLEQASEIAEVGAGIQISPNGFAVLRALGLDRDVVARSVRGQSVSLRDFRAGEVLKLDLTQLKRHEYYFVHRADLIDILLKGARAAGVKIRLLQQVERVEPGPRPRVVLKNGDTREADLVIGADGLHSVMRPALNDAAKPFFTRQVAWRAVVPNIERRGPQVQVHMGPGRHVVSYPLRDGNALNIVAVREQRDWVAESWTQDDDPANLQAAFADFGADVRAMLGRVQTVRQWGLFRHVVAARWQGGHCALLGDAAHPTLPFLAQGACMALEDAWGLRLMLQRAPDLETGLSQYQQLRISRARRVIAAASRNAWKYHLRFPPLRGAAHMALRLGGAVAPERMLHQFDWLYDYDITSAA</sequence>
<evidence type="ECO:0000313" key="2">
    <source>
        <dbReference type="Proteomes" id="UP001203036"/>
    </source>
</evidence>
<name>A0ACC5ZYH6_9RHOB</name>